<accession>A0A9Q3F283</accession>
<dbReference type="OrthoDB" id="116316at2759"/>
<comment type="caution">
    <text evidence="1">The sequence shown here is derived from an EMBL/GenBank/DDBJ whole genome shotgun (WGS) entry which is preliminary data.</text>
</comment>
<sequence length="225" mass="24837">MKARIVDIDSSEEPKHKIAVDDMTNPGDRQSVYDTGASHSLTGDFSALCQYRKLTRPIPLSVSTNTAQKSFVTGMGSLIYPGYNGRNVIVNGVFYLPHATGTLILPAALINSGVKIDHIGNDVLICGNYGEPLLQANYNKDGWKWLLPLFSRLLAHAIEDLNFKPSQTAAPCMEGISLIDVPNFFSTTTAKTHDDRQNNICLNTDNQILKTKFMKWHCLFGHIGL</sequence>
<evidence type="ECO:0000313" key="2">
    <source>
        <dbReference type="Proteomes" id="UP000765509"/>
    </source>
</evidence>
<protein>
    <recommendedName>
        <fullName evidence="3">GAG-pre-integrase domain-containing protein</fullName>
    </recommendedName>
</protein>
<keyword evidence="2" id="KW-1185">Reference proteome</keyword>
<dbReference type="AlphaFoldDB" id="A0A9Q3F283"/>
<reference evidence="1" key="1">
    <citation type="submission" date="2021-03" db="EMBL/GenBank/DDBJ databases">
        <title>Draft genome sequence of rust myrtle Austropuccinia psidii MF-1, a brazilian biotype.</title>
        <authorList>
            <person name="Quecine M.C."/>
            <person name="Pachon D.M.R."/>
            <person name="Bonatelli M.L."/>
            <person name="Correr F.H."/>
            <person name="Franceschini L.M."/>
            <person name="Leite T.F."/>
            <person name="Margarido G.R.A."/>
            <person name="Almeida C.A."/>
            <person name="Ferrarezi J.A."/>
            <person name="Labate C.A."/>
        </authorList>
    </citation>
    <scope>NUCLEOTIDE SEQUENCE</scope>
    <source>
        <strain evidence="1">MF-1</strain>
    </source>
</reference>
<organism evidence="1 2">
    <name type="scientific">Austropuccinia psidii MF-1</name>
    <dbReference type="NCBI Taxonomy" id="1389203"/>
    <lineage>
        <taxon>Eukaryota</taxon>
        <taxon>Fungi</taxon>
        <taxon>Dikarya</taxon>
        <taxon>Basidiomycota</taxon>
        <taxon>Pucciniomycotina</taxon>
        <taxon>Pucciniomycetes</taxon>
        <taxon>Pucciniales</taxon>
        <taxon>Sphaerophragmiaceae</taxon>
        <taxon>Austropuccinia</taxon>
    </lineage>
</organism>
<proteinExistence type="predicted"/>
<name>A0A9Q3F283_9BASI</name>
<dbReference type="Proteomes" id="UP000765509">
    <property type="component" value="Unassembled WGS sequence"/>
</dbReference>
<evidence type="ECO:0000313" key="1">
    <source>
        <dbReference type="EMBL" id="MBW0530212.1"/>
    </source>
</evidence>
<dbReference type="EMBL" id="AVOT02035802">
    <property type="protein sequence ID" value="MBW0530212.1"/>
    <property type="molecule type" value="Genomic_DNA"/>
</dbReference>
<gene>
    <name evidence="1" type="ORF">O181_069927</name>
</gene>
<evidence type="ECO:0008006" key="3">
    <source>
        <dbReference type="Google" id="ProtNLM"/>
    </source>
</evidence>